<evidence type="ECO:0000259" key="28">
    <source>
        <dbReference type="PROSITE" id="PS50095"/>
    </source>
</evidence>
<feature type="binding site" evidence="24">
    <location>
        <position position="211"/>
    </location>
    <ligand>
        <name>Ca(2+)</name>
        <dbReference type="ChEBI" id="CHEBI:29108"/>
    </ligand>
</feature>
<dbReference type="PRINTS" id="PR00821">
    <property type="entry name" value="TAGLIPASE"/>
</dbReference>
<dbReference type="Gene3D" id="2.60.60.20">
    <property type="entry name" value="PLAT/LH2 domain"/>
    <property type="match status" value="1"/>
</dbReference>
<dbReference type="GO" id="GO:0034361">
    <property type="term" value="C:very-low-density lipoprotein particle"/>
    <property type="evidence" value="ECO:0007669"/>
    <property type="project" value="UniProtKB-KW"/>
</dbReference>
<evidence type="ECO:0000256" key="5">
    <source>
        <dbReference type="ARBA" id="ARBA00013181"/>
    </source>
</evidence>
<comment type="similarity">
    <text evidence="4 26">Belongs to the AB hydrolase superfamily. Lipase family.</text>
</comment>
<keyword evidence="14" id="KW-0378">Hydrolase</keyword>
<keyword evidence="19" id="KW-0472">Membrane</keyword>
<dbReference type="GO" id="GO:0046872">
    <property type="term" value="F:metal ion binding"/>
    <property type="evidence" value="ECO:0007669"/>
    <property type="project" value="UniProtKB-KW"/>
</dbReference>
<dbReference type="GO" id="GO:0005886">
    <property type="term" value="C:plasma membrane"/>
    <property type="evidence" value="ECO:0007669"/>
    <property type="project" value="UniProtKB-SubCell"/>
</dbReference>
<dbReference type="InterPro" id="IPR033906">
    <property type="entry name" value="Lipase_N"/>
</dbReference>
<dbReference type="PIRSF" id="PIRSF000865">
    <property type="entry name" value="Lipoprotein_lipase_LIPH"/>
    <property type="match status" value="1"/>
</dbReference>
<dbReference type="PRINTS" id="PR00822">
    <property type="entry name" value="LIPOLIPASE"/>
</dbReference>
<keyword evidence="30" id="KW-1185">Reference proteome</keyword>
<evidence type="ECO:0000256" key="7">
    <source>
        <dbReference type="ARBA" id="ARBA00022475"/>
    </source>
</evidence>
<dbReference type="OrthoDB" id="199913at2759"/>
<evidence type="ECO:0000256" key="4">
    <source>
        <dbReference type="ARBA" id="ARBA00010701"/>
    </source>
</evidence>
<evidence type="ECO:0000256" key="15">
    <source>
        <dbReference type="ARBA" id="ARBA00022837"/>
    </source>
</evidence>
<dbReference type="GO" id="GO:0034372">
    <property type="term" value="P:very-low-density lipoprotein particle remodeling"/>
    <property type="evidence" value="ECO:0007669"/>
    <property type="project" value="TreeGrafter"/>
</dbReference>
<dbReference type="PANTHER" id="PTHR11610">
    <property type="entry name" value="LIPASE"/>
    <property type="match status" value="1"/>
</dbReference>
<dbReference type="SUPFAM" id="SSF49723">
    <property type="entry name" value="Lipase/lipooxygenase domain (PLAT/LH2 domain)"/>
    <property type="match status" value="1"/>
</dbReference>
<dbReference type="InterPro" id="IPR000734">
    <property type="entry name" value="TAG_lipase"/>
</dbReference>
<reference evidence="29" key="1">
    <citation type="submission" date="2025-08" db="UniProtKB">
        <authorList>
            <consortium name="Ensembl"/>
        </authorList>
    </citation>
    <scope>IDENTIFICATION</scope>
</reference>
<evidence type="ECO:0000256" key="20">
    <source>
        <dbReference type="ARBA" id="ARBA00023157"/>
    </source>
</evidence>
<evidence type="ECO:0000256" key="6">
    <source>
        <dbReference type="ARBA" id="ARBA00018617"/>
    </source>
</evidence>
<keyword evidence="15 24" id="KW-0106">Calcium</keyword>
<dbReference type="GO" id="GO:0016042">
    <property type="term" value="P:lipid catabolic process"/>
    <property type="evidence" value="ECO:0007669"/>
    <property type="project" value="UniProtKB-KW"/>
</dbReference>
<evidence type="ECO:0000256" key="17">
    <source>
        <dbReference type="ARBA" id="ARBA00023074"/>
    </source>
</evidence>
<keyword evidence="20" id="KW-1015">Disulfide bond</keyword>
<keyword evidence="12 24" id="KW-0479">Metal-binding</keyword>
<evidence type="ECO:0000256" key="27">
    <source>
        <dbReference type="SAM" id="SignalP"/>
    </source>
</evidence>
<dbReference type="RefSeq" id="XP_030219625.1">
    <property type="nucleotide sequence ID" value="XM_030363765.1"/>
</dbReference>
<dbReference type="Pfam" id="PF00151">
    <property type="entry name" value="Lipase"/>
    <property type="match status" value="1"/>
</dbReference>
<dbReference type="SUPFAM" id="SSF53474">
    <property type="entry name" value="alpha/beta-Hydrolases"/>
    <property type="match status" value="1"/>
</dbReference>
<dbReference type="GeneID" id="115548870"/>
<protein>
    <recommendedName>
        <fullName evidence="6">Lipoprotein lipase</fullName>
        <ecNumber evidence="5">3.1.1.34</ecNumber>
    </recommendedName>
</protein>
<feature type="chain" id="PRO_5046807336" description="Lipoprotein lipase" evidence="27">
    <location>
        <begin position="24"/>
        <end position="483"/>
    </location>
</feature>
<dbReference type="InterPro" id="IPR016272">
    <property type="entry name" value="Lipase_LIPH"/>
</dbReference>
<dbReference type="Proteomes" id="UP000694546">
    <property type="component" value="Chromosome 8"/>
</dbReference>
<evidence type="ECO:0000256" key="11">
    <source>
        <dbReference type="ARBA" id="ARBA00022674"/>
    </source>
</evidence>
<proteinExistence type="inferred from homology"/>
<sequence>MQVKRLIWLCLLDIAILLKSCAALFNTTNSKSTSNTTGWFVDYGSIDTKFSLRTAEEPEEDVCYIRPGRQESITECGFNITAQTFAIVHGWTVAGIFEGWVSQLVSALLEREPSANVIVVDWLKRAQHHYPNAAQHTQLAGQDLAALINWLELDVKYDLSKLHLLGFSLGAHVAGVAGNLAYSKVNRITGMDPAGPHFEYADELRRLSPDDASFVDVVHTNTKGSPDLSIGIQRPVGHVDIYPNGGMDQPGCTLQHTLQMMATFGLQKVGLIMGCAHERSVHLFIDSLVNRERQSVAYRCSSKDAFDRGQCLSCRKNRCNTLGYGAHQQRTTRAAKMYLKTTDRTPFKVFHYQIKVHLRSWKSLTFSQQPLLVSLHGTLGDKENIFVILEELSANHTASFLVTSDVEVGELLRVNLQWESDSVFSFFNTNQFTVHRMRVKAGETQAKIKFTARGADLAQLVQGGEAAVFVRTKENQTNRRHKR</sequence>
<reference evidence="29" key="2">
    <citation type="submission" date="2025-09" db="UniProtKB">
        <authorList>
            <consortium name="Ensembl"/>
        </authorList>
    </citation>
    <scope>IDENTIFICATION</scope>
</reference>
<accession>A0A8C5F7L1</accession>
<evidence type="ECO:0000256" key="9">
    <source>
        <dbReference type="ARBA" id="ARBA00022525"/>
    </source>
</evidence>
<gene>
    <name evidence="29" type="primary">LOC115548870</name>
</gene>
<keyword evidence="8" id="KW-0162">Chylomicron</keyword>
<dbReference type="OMA" id="SWIRAED"/>
<evidence type="ECO:0000256" key="12">
    <source>
        <dbReference type="ARBA" id="ARBA00022723"/>
    </source>
</evidence>
<evidence type="ECO:0000256" key="24">
    <source>
        <dbReference type="PIRSR" id="PIRSR000865-2"/>
    </source>
</evidence>
<dbReference type="CDD" id="cd00707">
    <property type="entry name" value="Pancreat_lipase_like"/>
    <property type="match status" value="1"/>
</dbReference>
<dbReference type="EC" id="3.1.1.34" evidence="5"/>
<dbReference type="InterPro" id="IPR036392">
    <property type="entry name" value="PLAT/LH2_dom_sf"/>
</dbReference>
<feature type="binding site" evidence="24">
    <location>
        <position position="206"/>
    </location>
    <ligand>
        <name>Ca(2+)</name>
        <dbReference type="ChEBI" id="CHEBI:29108"/>
    </ligand>
</feature>
<keyword evidence="11" id="KW-0358">Heparin-binding</keyword>
<evidence type="ECO:0000256" key="14">
    <source>
        <dbReference type="ARBA" id="ARBA00022801"/>
    </source>
</evidence>
<dbReference type="PROSITE" id="PS50095">
    <property type="entry name" value="PLAT"/>
    <property type="match status" value="1"/>
</dbReference>
<keyword evidence="17" id="KW-0944">Nitration</keyword>
<evidence type="ECO:0000256" key="26">
    <source>
        <dbReference type="RuleBase" id="RU004262"/>
    </source>
</evidence>
<evidence type="ECO:0000313" key="30">
    <source>
        <dbReference type="Proteomes" id="UP000694546"/>
    </source>
</evidence>
<evidence type="ECO:0000256" key="2">
    <source>
        <dbReference type="ARBA" id="ARBA00004296"/>
    </source>
</evidence>
<evidence type="ECO:0000256" key="13">
    <source>
        <dbReference type="ARBA" id="ARBA00022729"/>
    </source>
</evidence>
<feature type="signal peptide" evidence="27">
    <location>
        <begin position="1"/>
        <end position="23"/>
    </location>
</feature>
<keyword evidence="13 27" id="KW-0732">Signal</keyword>
<dbReference type="Pfam" id="PF01477">
    <property type="entry name" value="PLAT"/>
    <property type="match status" value="1"/>
</dbReference>
<dbReference type="Gene3D" id="3.40.50.1820">
    <property type="entry name" value="alpha/beta hydrolase"/>
    <property type="match status" value="1"/>
</dbReference>
<dbReference type="SMART" id="SM00308">
    <property type="entry name" value="LH2"/>
    <property type="match status" value="1"/>
</dbReference>
<keyword evidence="7" id="KW-1003">Cell membrane</keyword>
<comment type="subcellular location">
    <subcellularLocation>
        <location evidence="2">Cell membrane</location>
        <topology evidence="2">Peripheral membrane protein</topology>
        <orientation evidence="2">Extracellular side</orientation>
    </subcellularLocation>
    <subcellularLocation>
        <location evidence="3">Secreted</location>
        <location evidence="3">Extracellular space</location>
        <location evidence="3">Extracellular matrix</location>
    </subcellularLocation>
</comment>
<dbReference type="AlphaFoldDB" id="A0A8C5F7L1"/>
<evidence type="ECO:0000256" key="3">
    <source>
        <dbReference type="ARBA" id="ARBA00004498"/>
    </source>
</evidence>
<evidence type="ECO:0000256" key="19">
    <source>
        <dbReference type="ARBA" id="ARBA00023136"/>
    </source>
</evidence>
<dbReference type="InterPro" id="IPR029058">
    <property type="entry name" value="AB_hydrolase_fold"/>
</dbReference>
<keyword evidence="16" id="KW-0442">Lipid degradation</keyword>
<feature type="active site" description="Charge relay system" evidence="23">
    <location>
        <position position="277"/>
    </location>
</feature>
<evidence type="ECO:0000313" key="29">
    <source>
        <dbReference type="Ensembl" id="ENSGMOP00000013375.2"/>
    </source>
</evidence>
<evidence type="ECO:0000256" key="21">
    <source>
        <dbReference type="ARBA" id="ARBA00023180"/>
    </source>
</evidence>
<feature type="active site" description="Charge relay system" evidence="23">
    <location>
        <position position="192"/>
    </location>
</feature>
<dbReference type="GO" id="GO:0034185">
    <property type="term" value="F:apolipoprotein binding"/>
    <property type="evidence" value="ECO:0007669"/>
    <property type="project" value="TreeGrafter"/>
</dbReference>
<feature type="domain" description="PLAT" evidence="28">
    <location>
        <begin position="350"/>
        <end position="470"/>
    </location>
</feature>
<evidence type="ECO:0000256" key="22">
    <source>
        <dbReference type="ARBA" id="ARBA00023313"/>
    </source>
</evidence>
<evidence type="ECO:0000256" key="25">
    <source>
        <dbReference type="PROSITE-ProRule" id="PRU00152"/>
    </source>
</evidence>
<evidence type="ECO:0000256" key="8">
    <source>
        <dbReference type="ARBA" id="ARBA00022513"/>
    </source>
</evidence>
<dbReference type="GeneTree" id="ENSGT00940000157178"/>
<keyword evidence="9" id="KW-0964">Secreted</keyword>
<comment type="catalytic activity">
    <reaction evidence="1">
        <text>a triacylglycerol + H2O = a diacylglycerol + a fatty acid + H(+)</text>
        <dbReference type="Rhea" id="RHEA:12044"/>
        <dbReference type="ChEBI" id="CHEBI:15377"/>
        <dbReference type="ChEBI" id="CHEBI:15378"/>
        <dbReference type="ChEBI" id="CHEBI:17855"/>
        <dbReference type="ChEBI" id="CHEBI:18035"/>
        <dbReference type="ChEBI" id="CHEBI:28868"/>
        <dbReference type="EC" id="3.1.1.34"/>
    </reaction>
</comment>
<dbReference type="InterPro" id="IPR013818">
    <property type="entry name" value="Lipase"/>
</dbReference>
<keyword evidence="22" id="KW-0850">VLDL</keyword>
<keyword evidence="10" id="KW-0272">Extracellular matrix</keyword>
<evidence type="ECO:0000256" key="23">
    <source>
        <dbReference type="PIRSR" id="PIRSR000865-1"/>
    </source>
</evidence>
<name>A0A8C5F7L1_GADMO</name>
<dbReference type="GO" id="GO:0042627">
    <property type="term" value="C:chylomicron"/>
    <property type="evidence" value="ECO:0007669"/>
    <property type="project" value="UniProtKB-KW"/>
</dbReference>
<dbReference type="GO" id="GO:0004465">
    <property type="term" value="F:lipoprotein lipase activity"/>
    <property type="evidence" value="ECO:0007669"/>
    <property type="project" value="UniProtKB-EC"/>
</dbReference>
<feature type="active site" description="Nucleophile" evidence="23">
    <location>
        <position position="168"/>
    </location>
</feature>
<comment type="caution">
    <text evidence="25">Lacks conserved residue(s) required for the propagation of feature annotation.</text>
</comment>
<feature type="binding site" evidence="24">
    <location>
        <position position="203"/>
    </location>
    <ligand>
        <name>Ca(2+)</name>
        <dbReference type="ChEBI" id="CHEBI:29108"/>
    </ligand>
</feature>
<evidence type="ECO:0000256" key="1">
    <source>
        <dbReference type="ARBA" id="ARBA00000137"/>
    </source>
</evidence>
<evidence type="ECO:0000256" key="16">
    <source>
        <dbReference type="ARBA" id="ARBA00022963"/>
    </source>
</evidence>
<evidence type="ECO:0000256" key="10">
    <source>
        <dbReference type="ARBA" id="ARBA00022530"/>
    </source>
</evidence>
<organism evidence="29 30">
    <name type="scientific">Gadus morhua</name>
    <name type="common">Atlantic cod</name>
    <dbReference type="NCBI Taxonomy" id="8049"/>
    <lineage>
        <taxon>Eukaryota</taxon>
        <taxon>Metazoa</taxon>
        <taxon>Chordata</taxon>
        <taxon>Craniata</taxon>
        <taxon>Vertebrata</taxon>
        <taxon>Euteleostomi</taxon>
        <taxon>Actinopterygii</taxon>
        <taxon>Neopterygii</taxon>
        <taxon>Teleostei</taxon>
        <taxon>Neoteleostei</taxon>
        <taxon>Acanthomorphata</taxon>
        <taxon>Zeiogadaria</taxon>
        <taxon>Gadariae</taxon>
        <taxon>Gadiformes</taxon>
        <taxon>Gadoidei</taxon>
        <taxon>Gadidae</taxon>
        <taxon>Gadus</taxon>
    </lineage>
</organism>
<keyword evidence="18" id="KW-0443">Lipid metabolism</keyword>
<dbReference type="InterPro" id="IPR001024">
    <property type="entry name" value="PLAT/LH2_dom"/>
</dbReference>
<keyword evidence="21" id="KW-0325">Glycoprotein</keyword>
<dbReference type="GO" id="GO:0008201">
    <property type="term" value="F:heparin binding"/>
    <property type="evidence" value="ECO:0007669"/>
    <property type="project" value="UniProtKB-KW"/>
</dbReference>
<dbReference type="InterPro" id="IPR002330">
    <property type="entry name" value="Lipo_Lipase"/>
</dbReference>
<evidence type="ECO:0000256" key="18">
    <source>
        <dbReference type="ARBA" id="ARBA00023098"/>
    </source>
</evidence>
<dbReference type="Ensembl" id="ENSGMOT00000013730.2">
    <property type="protein sequence ID" value="ENSGMOP00000013375.2"/>
    <property type="gene ID" value="ENSGMOG00000012494.2"/>
</dbReference>
<dbReference type="PANTHER" id="PTHR11610:SF3">
    <property type="entry name" value="LIPOPROTEIN LIPASE"/>
    <property type="match status" value="1"/>
</dbReference>